<dbReference type="PANTHER" id="PTHR21666:SF270">
    <property type="entry name" value="MUREIN HYDROLASE ACTIVATOR ENVC"/>
    <property type="match status" value="1"/>
</dbReference>
<dbReference type="Proteomes" id="UP000184211">
    <property type="component" value="Unassembled WGS sequence"/>
</dbReference>
<evidence type="ECO:0000313" key="3">
    <source>
        <dbReference type="Proteomes" id="UP000184211"/>
    </source>
</evidence>
<dbReference type="CDD" id="cd12797">
    <property type="entry name" value="M23_peptidase"/>
    <property type="match status" value="1"/>
</dbReference>
<sequence>MRRTLLICLAALTLGGCLSEEKATGQAAGYGRSYPESVVLEMPTNAPSITQQFRRIEDNEHYGIDIHAPIGTPVLAAAGGEVIKSFFGPAYGNQIEILHPADSSGKTSRTRYVHLQTRMVDVGTQVARGEQIATLGVTGFLSSGFPHLHFETLYRGTSIIHSASDANLYWADGKGKITCYDPKYDQLETETFLLTYPVRCQ</sequence>
<dbReference type="PROSITE" id="PS51257">
    <property type="entry name" value="PROKAR_LIPOPROTEIN"/>
    <property type="match status" value="1"/>
</dbReference>
<dbReference type="InterPro" id="IPR011055">
    <property type="entry name" value="Dup_hybrid_motif"/>
</dbReference>
<dbReference type="OrthoDB" id="9795421at2"/>
<name>A0A1M5VC64_9RHOB</name>
<gene>
    <name evidence="2" type="ORF">SAMN04488044_3111</name>
</gene>
<evidence type="ECO:0000313" key="2">
    <source>
        <dbReference type="EMBL" id="SHH72781.1"/>
    </source>
</evidence>
<dbReference type="SUPFAM" id="SSF51261">
    <property type="entry name" value="Duplicated hybrid motif"/>
    <property type="match status" value="1"/>
</dbReference>
<reference evidence="3" key="1">
    <citation type="submission" date="2016-11" db="EMBL/GenBank/DDBJ databases">
        <authorList>
            <person name="Varghese N."/>
            <person name="Submissions S."/>
        </authorList>
    </citation>
    <scope>NUCLEOTIDE SEQUENCE [LARGE SCALE GENOMIC DNA]</scope>
    <source>
        <strain evidence="3">DSM 28223</strain>
    </source>
</reference>
<feature type="domain" description="M23ase beta-sheet core" evidence="1">
    <location>
        <begin position="60"/>
        <end position="158"/>
    </location>
</feature>
<proteinExistence type="predicted"/>
<organism evidence="2 3">
    <name type="scientific">Cognatishimia maritima</name>
    <dbReference type="NCBI Taxonomy" id="870908"/>
    <lineage>
        <taxon>Bacteria</taxon>
        <taxon>Pseudomonadati</taxon>
        <taxon>Pseudomonadota</taxon>
        <taxon>Alphaproteobacteria</taxon>
        <taxon>Rhodobacterales</taxon>
        <taxon>Paracoccaceae</taxon>
        <taxon>Cognatishimia</taxon>
    </lineage>
</organism>
<accession>A0A1M5VC64</accession>
<protein>
    <submittedName>
        <fullName evidence="2">Peptidase family M23</fullName>
    </submittedName>
</protein>
<dbReference type="RefSeq" id="WP_072793946.1">
    <property type="nucleotide sequence ID" value="NZ_FQWM01000008.1"/>
</dbReference>
<dbReference type="EMBL" id="FQWM01000008">
    <property type="protein sequence ID" value="SHH72781.1"/>
    <property type="molecule type" value="Genomic_DNA"/>
</dbReference>
<dbReference type="AlphaFoldDB" id="A0A1M5VC64"/>
<dbReference type="PANTHER" id="PTHR21666">
    <property type="entry name" value="PEPTIDASE-RELATED"/>
    <property type="match status" value="1"/>
</dbReference>
<keyword evidence="3" id="KW-1185">Reference proteome</keyword>
<dbReference type="Gene3D" id="2.70.70.10">
    <property type="entry name" value="Glucose Permease (Domain IIA)"/>
    <property type="match status" value="1"/>
</dbReference>
<evidence type="ECO:0000259" key="1">
    <source>
        <dbReference type="Pfam" id="PF01551"/>
    </source>
</evidence>
<dbReference type="GO" id="GO:0004222">
    <property type="term" value="F:metalloendopeptidase activity"/>
    <property type="evidence" value="ECO:0007669"/>
    <property type="project" value="TreeGrafter"/>
</dbReference>
<dbReference type="STRING" id="870908.SAMN04488044_3111"/>
<dbReference type="InterPro" id="IPR050570">
    <property type="entry name" value="Cell_wall_metabolism_enzyme"/>
</dbReference>
<dbReference type="Pfam" id="PF01551">
    <property type="entry name" value="Peptidase_M23"/>
    <property type="match status" value="1"/>
</dbReference>
<dbReference type="InterPro" id="IPR016047">
    <property type="entry name" value="M23ase_b-sheet_dom"/>
</dbReference>